<dbReference type="KEGG" id="acan:ACA1_212970"/>
<keyword evidence="3" id="KW-1185">Reference proteome</keyword>
<dbReference type="AlphaFoldDB" id="L8GPV6"/>
<name>L8GPV6_ACACF</name>
<sequence>MKRAEKARSDKQNSWKKFADKKATKRKVGFMTGMRKESIFKTSDSFTGKVGVTGSGKEMTKQMEDIRVKYKKKMAVPSPSALDANLGTL</sequence>
<dbReference type="VEuPathDB" id="AmoebaDB:ACA1_212970"/>
<feature type="region of interest" description="Disordered" evidence="1">
    <location>
        <begin position="1"/>
        <end position="20"/>
    </location>
</feature>
<organism evidence="2 3">
    <name type="scientific">Acanthamoeba castellanii (strain ATCC 30010 / Neff)</name>
    <dbReference type="NCBI Taxonomy" id="1257118"/>
    <lineage>
        <taxon>Eukaryota</taxon>
        <taxon>Amoebozoa</taxon>
        <taxon>Discosea</taxon>
        <taxon>Longamoebia</taxon>
        <taxon>Centramoebida</taxon>
        <taxon>Acanthamoebidae</taxon>
        <taxon>Acanthamoeba</taxon>
    </lineage>
</organism>
<evidence type="ECO:0000313" key="2">
    <source>
        <dbReference type="EMBL" id="ELR15030.1"/>
    </source>
</evidence>
<dbReference type="EMBL" id="KB008036">
    <property type="protein sequence ID" value="ELR15030.1"/>
    <property type="molecule type" value="Genomic_DNA"/>
</dbReference>
<accession>L8GPV6</accession>
<reference evidence="2 3" key="1">
    <citation type="journal article" date="2013" name="Genome Biol.">
        <title>Genome of Acanthamoeba castellanii highlights extensive lateral gene transfer and early evolution of tyrosine kinase signaling.</title>
        <authorList>
            <person name="Clarke M."/>
            <person name="Lohan A.J."/>
            <person name="Liu B."/>
            <person name="Lagkouvardos I."/>
            <person name="Roy S."/>
            <person name="Zafar N."/>
            <person name="Bertelli C."/>
            <person name="Schilde C."/>
            <person name="Kianianmomeni A."/>
            <person name="Burglin T.R."/>
            <person name="Frech C."/>
            <person name="Turcotte B."/>
            <person name="Kopec K.O."/>
            <person name="Synnott J.M."/>
            <person name="Choo C."/>
            <person name="Paponov I."/>
            <person name="Finkler A."/>
            <person name="Soon Heng Tan C."/>
            <person name="Hutchins A.P."/>
            <person name="Weinmeier T."/>
            <person name="Rattei T."/>
            <person name="Chu J.S."/>
            <person name="Gimenez G."/>
            <person name="Irimia M."/>
            <person name="Rigden D.J."/>
            <person name="Fitzpatrick D.A."/>
            <person name="Lorenzo-Morales J."/>
            <person name="Bateman A."/>
            <person name="Chiu C.H."/>
            <person name="Tang P."/>
            <person name="Hegemann P."/>
            <person name="Fromm H."/>
            <person name="Raoult D."/>
            <person name="Greub G."/>
            <person name="Miranda-Saavedra D."/>
            <person name="Chen N."/>
            <person name="Nash P."/>
            <person name="Ginger M.L."/>
            <person name="Horn M."/>
            <person name="Schaap P."/>
            <person name="Caler L."/>
            <person name="Loftus B."/>
        </authorList>
    </citation>
    <scope>NUCLEOTIDE SEQUENCE [LARGE SCALE GENOMIC DNA]</scope>
    <source>
        <strain evidence="2 3">Neff</strain>
    </source>
</reference>
<dbReference type="STRING" id="1257118.L8GPV6"/>
<dbReference type="OrthoDB" id="1715591at2759"/>
<dbReference type="GeneID" id="14915850"/>
<dbReference type="Proteomes" id="UP000011083">
    <property type="component" value="Unassembled WGS sequence"/>
</dbReference>
<protein>
    <submittedName>
        <fullName evidence="2">Uncharacterized protein</fullName>
    </submittedName>
</protein>
<evidence type="ECO:0000313" key="3">
    <source>
        <dbReference type="Proteomes" id="UP000011083"/>
    </source>
</evidence>
<dbReference type="RefSeq" id="XP_004337043.1">
    <property type="nucleotide sequence ID" value="XM_004336995.1"/>
</dbReference>
<evidence type="ECO:0000256" key="1">
    <source>
        <dbReference type="SAM" id="MobiDB-lite"/>
    </source>
</evidence>
<gene>
    <name evidence="2" type="ORF">ACA1_212970</name>
</gene>
<proteinExistence type="predicted"/>